<sequence>MPFEAPQLAATPPSQYDELPPTLERALFRRFWTSLVIVSSVIFAVGSGLSAFASQLIASVIDERVRVANGRIDNLVRPYQIRYSENES</sequence>
<dbReference type="EMBL" id="AP023092">
    <property type="protein sequence ID" value="BCE34212.1"/>
    <property type="molecule type" value="Genomic_DNA"/>
</dbReference>
<reference evidence="10" key="2">
    <citation type="submission" date="2020-05" db="EMBL/GenBank/DDBJ databases">
        <title>Complete genome sequence of Bradyrhizobium diazoefficiens XF10 isolated from soybean nodule.</title>
        <authorList>
            <person name="Noda R."/>
            <person name="Kakizaki K."/>
            <person name="Minamisawa K."/>
        </authorList>
    </citation>
    <scope>NUCLEOTIDE SEQUENCE</scope>
    <source>
        <strain evidence="10">XF10</strain>
    </source>
</reference>
<reference evidence="5" key="5">
    <citation type="submission" date="2020-05" db="EMBL/GenBank/DDBJ databases">
        <title>Complete genome sequence of Bradyrhizobium diazoefficiens XF4 isolated from soybean nodule.</title>
        <authorList>
            <person name="Noda R."/>
            <person name="Kakizaki K."/>
            <person name="Minamisawa K."/>
        </authorList>
    </citation>
    <scope>NUCLEOTIDE SEQUENCE</scope>
    <source>
        <strain evidence="5">XF4</strain>
    </source>
</reference>
<reference evidence="2" key="1">
    <citation type="submission" date="2020-05" db="EMBL/GenBank/DDBJ databases">
        <title>Complete genome sequence of Bradyrhizobium diazoefficiens XF1 isolated from soybean nodule.</title>
        <authorList>
            <person name="Noda R."/>
            <person name="Kakizaki K."/>
            <person name="Minamisawa K."/>
        </authorList>
    </citation>
    <scope>NUCLEOTIDE SEQUENCE</scope>
    <source>
        <strain evidence="2">XF1</strain>
    </source>
</reference>
<evidence type="ECO:0000256" key="1">
    <source>
        <dbReference type="SAM" id="Phobius"/>
    </source>
</evidence>
<organism evidence="9">
    <name type="scientific">Bradyrhizobium diazoefficiens</name>
    <dbReference type="NCBI Taxonomy" id="1355477"/>
    <lineage>
        <taxon>Bacteria</taxon>
        <taxon>Pseudomonadati</taxon>
        <taxon>Pseudomonadota</taxon>
        <taxon>Alphaproteobacteria</taxon>
        <taxon>Hyphomicrobiales</taxon>
        <taxon>Nitrobacteraceae</taxon>
        <taxon>Bradyrhizobium</taxon>
    </lineage>
</organism>
<accession>A0A810CEM4</accession>
<evidence type="ECO:0000313" key="4">
    <source>
        <dbReference type="EMBL" id="BCE42872.1"/>
    </source>
</evidence>
<dbReference type="EMBL" id="AP023098">
    <property type="protein sequence ID" value="BCE86415.1"/>
    <property type="molecule type" value="Genomic_DNA"/>
</dbReference>
<evidence type="ECO:0000313" key="9">
    <source>
        <dbReference type="EMBL" id="BCE86415.1"/>
    </source>
</evidence>
<protein>
    <submittedName>
        <fullName evidence="9">Uncharacterized protein</fullName>
    </submittedName>
</protein>
<evidence type="ECO:0000313" key="3">
    <source>
        <dbReference type="EMBL" id="BCE34212.1"/>
    </source>
</evidence>
<reference evidence="7" key="7">
    <citation type="submission" date="2020-05" db="EMBL/GenBank/DDBJ databases">
        <title>Complete genome sequence of Bradyrhizobium diazoefficiens XF6 isolated from soybean nodule.</title>
        <authorList>
            <person name="Noda R."/>
            <person name="Kakizaki K."/>
            <person name="Minamisawa K."/>
        </authorList>
    </citation>
    <scope>NUCLEOTIDE SEQUENCE</scope>
    <source>
        <strain evidence="7">XF6</strain>
    </source>
</reference>
<keyword evidence="1" id="KW-0472">Membrane</keyword>
<dbReference type="EMBL" id="AP023095">
    <property type="protein sequence ID" value="BCE60450.1"/>
    <property type="molecule type" value="Genomic_DNA"/>
</dbReference>
<evidence type="ECO:0000313" key="8">
    <source>
        <dbReference type="EMBL" id="BCE77797.1"/>
    </source>
</evidence>
<reference evidence="6" key="6">
    <citation type="submission" date="2020-05" db="EMBL/GenBank/DDBJ databases">
        <title>Complete genome sequence of Bradyrhizobium diazoefficiens XF5 isolated from soybean nodule.</title>
        <authorList>
            <person name="Noda R."/>
            <person name="Kakizaki K."/>
            <person name="Minamisawa K."/>
        </authorList>
    </citation>
    <scope>NUCLEOTIDE SEQUENCE</scope>
    <source>
        <strain evidence="6">XF5</strain>
    </source>
</reference>
<dbReference type="EMBL" id="AP023096">
    <property type="protein sequence ID" value="BCE69134.1"/>
    <property type="molecule type" value="Genomic_DNA"/>
</dbReference>
<reference evidence="9" key="9">
    <citation type="submission" date="2020-05" db="EMBL/GenBank/DDBJ databases">
        <title>Complete genome sequence of Bradyrhizobium diazoefficiens XF9 isolated from soybean nodule.</title>
        <authorList>
            <person name="Noda R."/>
            <person name="Kakizaki K."/>
            <person name="Minamisawa K."/>
        </authorList>
    </citation>
    <scope>NUCLEOTIDE SEQUENCE</scope>
    <source>
        <strain evidence="9">XF9</strain>
    </source>
</reference>
<evidence type="ECO:0000313" key="2">
    <source>
        <dbReference type="EMBL" id="BCE25456.1"/>
    </source>
</evidence>
<dbReference type="EMBL" id="AP023097">
    <property type="protein sequence ID" value="BCE77797.1"/>
    <property type="molecule type" value="Genomic_DNA"/>
</dbReference>
<name>A0A810CEM4_9BRAD</name>
<keyword evidence="1" id="KW-1133">Transmembrane helix</keyword>
<proteinExistence type="predicted"/>
<dbReference type="EMBL" id="AP023094">
    <property type="protein sequence ID" value="BCE51715.1"/>
    <property type="molecule type" value="Genomic_DNA"/>
</dbReference>
<evidence type="ECO:0000313" key="10">
    <source>
        <dbReference type="EMBL" id="BCE95211.1"/>
    </source>
</evidence>
<reference evidence="3" key="3">
    <citation type="submission" date="2020-05" db="EMBL/GenBank/DDBJ databases">
        <title>Complete genome sequence of Bradyrhizobium diazoefficiens XF2 isolated from soybean nodule.</title>
        <authorList>
            <person name="Noda R."/>
            <person name="Kakizaki K."/>
            <person name="Minamisawa K."/>
        </authorList>
    </citation>
    <scope>NUCLEOTIDE SEQUENCE</scope>
    <source>
        <strain evidence="3">XF2</strain>
    </source>
</reference>
<evidence type="ECO:0000313" key="7">
    <source>
        <dbReference type="EMBL" id="BCE69134.1"/>
    </source>
</evidence>
<keyword evidence="1" id="KW-0812">Transmembrane</keyword>
<gene>
    <name evidence="10" type="ORF">XF10B_80090</name>
    <name evidence="2" type="ORF">XF1B_81370</name>
    <name evidence="3" type="ORF">XF2B_79810</name>
    <name evidence="4" type="ORF">XF3B_79030</name>
    <name evidence="5" type="ORF">XF4B_80640</name>
    <name evidence="6" type="ORF">XF5B_79620</name>
    <name evidence="7" type="ORF">XF6B_79330</name>
    <name evidence="8" type="ORF">XF8B_79080</name>
    <name evidence="9" type="ORF">XF9B_78360</name>
</gene>
<reference evidence="4" key="4">
    <citation type="submission" date="2020-05" db="EMBL/GenBank/DDBJ databases">
        <title>Complete genome sequence of Bradyrhizobium diazoefficiens XF3 isolated from soybean nodule.</title>
        <authorList>
            <person name="Noda R."/>
            <person name="Kakizaki K."/>
            <person name="Minamisawa K."/>
        </authorList>
    </citation>
    <scope>NUCLEOTIDE SEQUENCE</scope>
    <source>
        <strain evidence="4">XF3</strain>
    </source>
</reference>
<dbReference type="EMBL" id="AP023091">
    <property type="protein sequence ID" value="BCE25456.1"/>
    <property type="molecule type" value="Genomic_DNA"/>
</dbReference>
<reference evidence="8" key="8">
    <citation type="submission" date="2020-05" db="EMBL/GenBank/DDBJ databases">
        <title>Complete genome sequence of Bradyrhizobium diazoefficiens XF8 isolated from soybean nodule.</title>
        <authorList>
            <person name="Noda R."/>
            <person name="Kakizaki K."/>
            <person name="Minamisawa K."/>
        </authorList>
    </citation>
    <scope>NUCLEOTIDE SEQUENCE</scope>
    <source>
        <strain evidence="8">XF8</strain>
    </source>
</reference>
<evidence type="ECO:0000313" key="5">
    <source>
        <dbReference type="EMBL" id="BCE51715.1"/>
    </source>
</evidence>
<dbReference type="EMBL" id="AP023099">
    <property type="protein sequence ID" value="BCE95211.1"/>
    <property type="molecule type" value="Genomic_DNA"/>
</dbReference>
<dbReference type="EMBL" id="AP023093">
    <property type="protein sequence ID" value="BCE42872.1"/>
    <property type="molecule type" value="Genomic_DNA"/>
</dbReference>
<evidence type="ECO:0000313" key="6">
    <source>
        <dbReference type="EMBL" id="BCE60450.1"/>
    </source>
</evidence>
<feature type="transmembrane region" description="Helical" evidence="1">
    <location>
        <begin position="31"/>
        <end position="61"/>
    </location>
</feature>
<dbReference type="AlphaFoldDB" id="A0A810CEM4"/>